<dbReference type="Proteomes" id="UP000298652">
    <property type="component" value="Chromosome 6"/>
</dbReference>
<dbReference type="AlphaFoldDB" id="A0A4U6UL67"/>
<protein>
    <submittedName>
        <fullName evidence="1">Uncharacterized protein</fullName>
    </submittedName>
</protein>
<sequence>MEGKLRARCQAAAAAALDLPDSVDSRKKGAEAKVELSRSQVSLAGEKYKNFQSCSEDDGDAEAEN</sequence>
<name>A0A4U6UL67_SETVI</name>
<keyword evidence="2" id="KW-1185">Reference proteome</keyword>
<accession>A0A4U6UL67</accession>
<proteinExistence type="predicted"/>
<evidence type="ECO:0000313" key="1">
    <source>
        <dbReference type="EMBL" id="TKW11367.1"/>
    </source>
</evidence>
<reference evidence="1" key="1">
    <citation type="submission" date="2019-03" db="EMBL/GenBank/DDBJ databases">
        <title>WGS assembly of Setaria viridis.</title>
        <authorList>
            <person name="Huang P."/>
            <person name="Jenkins J."/>
            <person name="Grimwood J."/>
            <person name="Barry K."/>
            <person name="Healey A."/>
            <person name="Mamidi S."/>
            <person name="Sreedasyam A."/>
            <person name="Shu S."/>
            <person name="Feldman M."/>
            <person name="Wu J."/>
            <person name="Yu Y."/>
            <person name="Chen C."/>
            <person name="Johnson J."/>
            <person name="Rokhsar D."/>
            <person name="Baxter I."/>
            <person name="Schmutz J."/>
            <person name="Brutnell T."/>
            <person name="Kellogg E."/>
        </authorList>
    </citation>
    <scope>NUCLEOTIDE SEQUENCE [LARGE SCALE GENOMIC DNA]</scope>
</reference>
<evidence type="ECO:0000313" key="2">
    <source>
        <dbReference type="Proteomes" id="UP000298652"/>
    </source>
</evidence>
<organism evidence="1 2">
    <name type="scientific">Setaria viridis</name>
    <name type="common">Green bristlegrass</name>
    <name type="synonym">Setaria italica subsp. viridis</name>
    <dbReference type="NCBI Taxonomy" id="4556"/>
    <lineage>
        <taxon>Eukaryota</taxon>
        <taxon>Viridiplantae</taxon>
        <taxon>Streptophyta</taxon>
        <taxon>Embryophyta</taxon>
        <taxon>Tracheophyta</taxon>
        <taxon>Spermatophyta</taxon>
        <taxon>Magnoliopsida</taxon>
        <taxon>Liliopsida</taxon>
        <taxon>Poales</taxon>
        <taxon>Poaceae</taxon>
        <taxon>PACMAD clade</taxon>
        <taxon>Panicoideae</taxon>
        <taxon>Panicodae</taxon>
        <taxon>Paniceae</taxon>
        <taxon>Cenchrinae</taxon>
        <taxon>Setaria</taxon>
    </lineage>
</organism>
<dbReference type="EMBL" id="CM016557">
    <property type="protein sequence ID" value="TKW11367.1"/>
    <property type="molecule type" value="Genomic_DNA"/>
</dbReference>
<gene>
    <name evidence="1" type="ORF">SEVIR_6G228650v2</name>
</gene>
<dbReference type="Gramene" id="TKW11367">
    <property type="protein sequence ID" value="TKW11367"/>
    <property type="gene ID" value="SEVIR_6G228650v2"/>
</dbReference>